<keyword evidence="4" id="KW-0472">Membrane</keyword>
<proteinExistence type="predicted"/>
<name>A0ABV6RZI1_9GAMM</name>
<dbReference type="PANTHER" id="PTHR24421">
    <property type="entry name" value="NITRATE/NITRITE SENSOR PROTEIN NARX-RELATED"/>
    <property type="match status" value="1"/>
</dbReference>
<keyword evidence="4" id="KW-0812">Transmembrane</keyword>
<dbReference type="Pfam" id="PF07730">
    <property type="entry name" value="HisKA_3"/>
    <property type="match status" value="1"/>
</dbReference>
<reference evidence="6 7" key="1">
    <citation type="submission" date="2024-09" db="EMBL/GenBank/DDBJ databases">
        <authorList>
            <person name="Sun Q."/>
            <person name="Mori K."/>
        </authorList>
    </citation>
    <scope>NUCLEOTIDE SEQUENCE [LARGE SCALE GENOMIC DNA]</scope>
    <source>
        <strain evidence="6 7">KCTC 23076</strain>
    </source>
</reference>
<keyword evidence="4" id="KW-1133">Transmembrane helix</keyword>
<dbReference type="InterPro" id="IPR036890">
    <property type="entry name" value="HATPase_C_sf"/>
</dbReference>
<feature type="transmembrane region" description="Helical" evidence="4">
    <location>
        <begin position="70"/>
        <end position="92"/>
    </location>
</feature>
<accession>A0ABV6RZI1</accession>
<dbReference type="PANTHER" id="PTHR24421:SF63">
    <property type="entry name" value="SENSOR HISTIDINE KINASE DESK"/>
    <property type="match status" value="1"/>
</dbReference>
<dbReference type="InterPro" id="IPR050482">
    <property type="entry name" value="Sensor_HK_TwoCompSys"/>
</dbReference>
<feature type="domain" description="Signal transduction histidine kinase subgroup 3 dimerisation and phosphoacceptor" evidence="5">
    <location>
        <begin position="188"/>
        <end position="248"/>
    </location>
</feature>
<organism evidence="6 7">
    <name type="scientific">Lysobacter korlensis</name>
    <dbReference type="NCBI Taxonomy" id="553636"/>
    <lineage>
        <taxon>Bacteria</taxon>
        <taxon>Pseudomonadati</taxon>
        <taxon>Pseudomonadota</taxon>
        <taxon>Gammaproteobacteria</taxon>
        <taxon>Lysobacterales</taxon>
        <taxon>Lysobacteraceae</taxon>
        <taxon>Lysobacter</taxon>
    </lineage>
</organism>
<dbReference type="EMBL" id="JBHLTG010000007">
    <property type="protein sequence ID" value="MFC0681308.1"/>
    <property type="molecule type" value="Genomic_DNA"/>
</dbReference>
<feature type="transmembrane region" description="Helical" evidence="4">
    <location>
        <begin position="123"/>
        <end position="140"/>
    </location>
</feature>
<dbReference type="Gene3D" id="3.30.565.10">
    <property type="entry name" value="Histidine kinase-like ATPase, C-terminal domain"/>
    <property type="match status" value="1"/>
</dbReference>
<sequence>MATENPARTADGERALRRMRYYTTFSGCILAGGAAGLAALGNLSPITLIGTLISGALATWFAAHWERRPPVALTAATLLLSFANWLATLVLFESPMNAVPLAVTITLLVSQARHLLRAAAAGLLLMLPPVGVAAAVAPSLNWSDHVLMAVVTYGIWLVGFLLNRYVWNLTVEIDAARRASADLAIAQERYRFAADLHDIQGHTLHVTQLKLKLARRLLDKDPDGARVQLEEAQELIAETLANTRSLAFGDRTVSFASELANAEALFSAAGIDCSVIPDHADSPDDELFGLVMREATTNILRHSQARSVTVSVTPTRLTVTNDGASGPPGSLSGLARLANRFQAAGGVLRTFSNDGTFVTEAEKR</sequence>
<comment type="caution">
    <text evidence="6">The sequence shown here is derived from an EMBL/GenBank/DDBJ whole genome shotgun (WGS) entry which is preliminary data.</text>
</comment>
<evidence type="ECO:0000256" key="1">
    <source>
        <dbReference type="ARBA" id="ARBA00022679"/>
    </source>
</evidence>
<feature type="transmembrane region" description="Helical" evidence="4">
    <location>
        <begin position="21"/>
        <end position="40"/>
    </location>
</feature>
<dbReference type="GO" id="GO:0016301">
    <property type="term" value="F:kinase activity"/>
    <property type="evidence" value="ECO:0007669"/>
    <property type="project" value="UniProtKB-KW"/>
</dbReference>
<evidence type="ECO:0000313" key="6">
    <source>
        <dbReference type="EMBL" id="MFC0681308.1"/>
    </source>
</evidence>
<dbReference type="InterPro" id="IPR011712">
    <property type="entry name" value="Sig_transdc_His_kin_sub3_dim/P"/>
</dbReference>
<protein>
    <submittedName>
        <fullName evidence="6">Sensor histidine kinase</fullName>
    </submittedName>
</protein>
<keyword evidence="1" id="KW-0808">Transferase</keyword>
<feature type="transmembrane region" description="Helical" evidence="4">
    <location>
        <begin position="146"/>
        <end position="167"/>
    </location>
</feature>
<dbReference type="Proteomes" id="UP001589896">
    <property type="component" value="Unassembled WGS sequence"/>
</dbReference>
<dbReference type="Gene3D" id="1.20.5.1930">
    <property type="match status" value="1"/>
</dbReference>
<gene>
    <name evidence="6" type="ORF">ACFFGH_26045</name>
</gene>
<keyword evidence="3" id="KW-0902">Two-component regulatory system</keyword>
<evidence type="ECO:0000256" key="4">
    <source>
        <dbReference type="SAM" id="Phobius"/>
    </source>
</evidence>
<evidence type="ECO:0000259" key="5">
    <source>
        <dbReference type="Pfam" id="PF07730"/>
    </source>
</evidence>
<evidence type="ECO:0000256" key="3">
    <source>
        <dbReference type="ARBA" id="ARBA00023012"/>
    </source>
</evidence>
<evidence type="ECO:0000256" key="2">
    <source>
        <dbReference type="ARBA" id="ARBA00022777"/>
    </source>
</evidence>
<evidence type="ECO:0000313" key="7">
    <source>
        <dbReference type="Proteomes" id="UP001589896"/>
    </source>
</evidence>
<keyword evidence="7" id="KW-1185">Reference proteome</keyword>
<keyword evidence="2 6" id="KW-0418">Kinase</keyword>
<dbReference type="RefSeq" id="WP_386673803.1">
    <property type="nucleotide sequence ID" value="NZ_JBHLTG010000007.1"/>
</dbReference>